<evidence type="ECO:0000313" key="5">
    <source>
        <dbReference type="EMBL" id="KAL3811118.1"/>
    </source>
</evidence>
<name>A0ABD3RDY9_9STRA</name>
<dbReference type="InterPro" id="IPR042203">
    <property type="entry name" value="Leu/Phe-tRNA_Trfase_C"/>
</dbReference>
<comment type="caution">
    <text evidence="5">The sequence shown here is derived from an EMBL/GenBank/DDBJ whole genome shotgun (WGS) entry which is preliminary data.</text>
</comment>
<keyword evidence="2" id="KW-0808">Transferase</keyword>
<gene>
    <name evidence="5" type="ORF">ACHAXA_005729</name>
</gene>
<accession>A0ABD3RDY9</accession>
<sequence>MAPTSRVLIPHLSRRTVGSKATKIINGADGRWKNSSSLDTRSSRARLFCISADRLDFFRTRQHDLLPRVLRGKDSMNDEQGLTYRRQEKKRVKKVDAAKSDDDDTDGESSSSPVVESKVIGVNPSSLLPRYLAPLVWHHRREFYVSRSFDPQLIVQLMAEGFLPIATSGYLLPKLHAERCVVRLCPESNLHVSRSTRKKSKSFLISVNECFDEVVAGCHRQHGQNWLYPPIVSSFRMINQMTKTANSAGICAMIMEDDSSHPTDVTPVRLYSVEVWSARTGVLVGGELGYSVGAIYSSLTGFSDQDAAGSVQLGALGKLLTKCGFEYWDLGMDLDYKRRLGAELLGREEFVGIVKRSRVENKGVVLRCGGCRVNAKELFDLDKPDGK</sequence>
<keyword evidence="6" id="KW-1185">Reference proteome</keyword>
<dbReference type="InterPro" id="IPR016181">
    <property type="entry name" value="Acyl_CoA_acyltransferase"/>
</dbReference>
<dbReference type="AlphaFoldDB" id="A0ABD3RDY9"/>
<evidence type="ECO:0000256" key="4">
    <source>
        <dbReference type="SAM" id="MobiDB-lite"/>
    </source>
</evidence>
<dbReference type="PANTHER" id="PTHR30098">
    <property type="entry name" value="LEUCYL/PHENYLALANYL-TRNA--PROTEIN TRANSFERASE"/>
    <property type="match status" value="1"/>
</dbReference>
<dbReference type="Proteomes" id="UP001530377">
    <property type="component" value="Unassembled WGS sequence"/>
</dbReference>
<evidence type="ECO:0000313" key="6">
    <source>
        <dbReference type="Proteomes" id="UP001530377"/>
    </source>
</evidence>
<dbReference type="SUPFAM" id="SSF55729">
    <property type="entry name" value="Acyl-CoA N-acyltransferases (Nat)"/>
    <property type="match status" value="1"/>
</dbReference>
<dbReference type="EMBL" id="JALLPB020000279">
    <property type="protein sequence ID" value="KAL3811118.1"/>
    <property type="molecule type" value="Genomic_DNA"/>
</dbReference>
<evidence type="ECO:0000256" key="3">
    <source>
        <dbReference type="ARBA" id="ARBA00023315"/>
    </source>
</evidence>
<proteinExistence type="predicted"/>
<dbReference type="Gene3D" id="3.40.630.70">
    <property type="entry name" value="Leucyl/phenylalanyl-tRNA-protein transferase, C-terminal domain"/>
    <property type="match status" value="1"/>
</dbReference>
<feature type="region of interest" description="Disordered" evidence="4">
    <location>
        <begin position="87"/>
        <end position="115"/>
    </location>
</feature>
<organism evidence="5 6">
    <name type="scientific">Cyclostephanos tholiformis</name>
    <dbReference type="NCBI Taxonomy" id="382380"/>
    <lineage>
        <taxon>Eukaryota</taxon>
        <taxon>Sar</taxon>
        <taxon>Stramenopiles</taxon>
        <taxon>Ochrophyta</taxon>
        <taxon>Bacillariophyta</taxon>
        <taxon>Coscinodiscophyceae</taxon>
        <taxon>Thalassiosirophycidae</taxon>
        <taxon>Stephanodiscales</taxon>
        <taxon>Stephanodiscaceae</taxon>
        <taxon>Cyclostephanos</taxon>
    </lineage>
</organism>
<keyword evidence="1" id="KW-0963">Cytoplasm</keyword>
<dbReference type="InterPro" id="IPR004616">
    <property type="entry name" value="Leu/Phe-tRNA_Trfase"/>
</dbReference>
<dbReference type="GO" id="GO:0016746">
    <property type="term" value="F:acyltransferase activity"/>
    <property type="evidence" value="ECO:0007669"/>
    <property type="project" value="UniProtKB-KW"/>
</dbReference>
<dbReference type="PANTHER" id="PTHR30098:SF2">
    <property type="entry name" value="LEUCYL_PHENYLALANYL-TRNA--PROTEIN TRANSFERASE"/>
    <property type="match status" value="1"/>
</dbReference>
<evidence type="ECO:0000256" key="1">
    <source>
        <dbReference type="ARBA" id="ARBA00022490"/>
    </source>
</evidence>
<evidence type="ECO:0008006" key="7">
    <source>
        <dbReference type="Google" id="ProtNLM"/>
    </source>
</evidence>
<keyword evidence="3" id="KW-0012">Acyltransferase</keyword>
<evidence type="ECO:0000256" key="2">
    <source>
        <dbReference type="ARBA" id="ARBA00022679"/>
    </source>
</evidence>
<reference evidence="5 6" key="1">
    <citation type="submission" date="2024-10" db="EMBL/GenBank/DDBJ databases">
        <title>Updated reference genomes for cyclostephanoid diatoms.</title>
        <authorList>
            <person name="Roberts W.R."/>
            <person name="Alverson A.J."/>
        </authorList>
    </citation>
    <scope>NUCLEOTIDE SEQUENCE [LARGE SCALE GENOMIC DNA]</scope>
    <source>
        <strain evidence="5 6">AJA228-03</strain>
    </source>
</reference>
<dbReference type="Pfam" id="PF03588">
    <property type="entry name" value="Leu_Phe_trans"/>
    <property type="match status" value="2"/>
</dbReference>
<protein>
    <recommendedName>
        <fullName evidence="7">Leucyl/phenylalanyl-tRNA--protein transferase</fullName>
    </recommendedName>
</protein>